<feature type="coiled-coil region" evidence="7">
    <location>
        <begin position="122"/>
        <end position="153"/>
    </location>
</feature>
<protein>
    <recommendedName>
        <fullName evidence="6">Ribosome-recycling factor</fullName>
        <shortName evidence="6">RRF</shortName>
    </recommendedName>
    <alternativeName>
        <fullName evidence="6">Ribosome-releasing factor</fullName>
    </alternativeName>
</protein>
<feature type="domain" description="Ribosome recycling factor" evidence="8">
    <location>
        <begin position="21"/>
        <end position="184"/>
    </location>
</feature>
<evidence type="ECO:0000313" key="9">
    <source>
        <dbReference type="EMBL" id="SEA40669.1"/>
    </source>
</evidence>
<dbReference type="PANTHER" id="PTHR20982">
    <property type="entry name" value="RIBOSOME RECYCLING FACTOR"/>
    <property type="match status" value="1"/>
</dbReference>
<dbReference type="InterPro" id="IPR036191">
    <property type="entry name" value="RRF_sf"/>
</dbReference>
<dbReference type="FunFam" id="3.30.1360.40:FF:000001">
    <property type="entry name" value="Ribosome-recycling factor"/>
    <property type="match status" value="1"/>
</dbReference>
<evidence type="ECO:0000256" key="7">
    <source>
        <dbReference type="SAM" id="Coils"/>
    </source>
</evidence>
<organism evidence="9 10">
    <name type="scientific">Paraburkholderia sartisoli</name>
    <dbReference type="NCBI Taxonomy" id="83784"/>
    <lineage>
        <taxon>Bacteria</taxon>
        <taxon>Pseudomonadati</taxon>
        <taxon>Pseudomonadota</taxon>
        <taxon>Betaproteobacteria</taxon>
        <taxon>Burkholderiales</taxon>
        <taxon>Burkholderiaceae</taxon>
        <taxon>Paraburkholderia</taxon>
    </lineage>
</organism>
<name>A0A1H4AXQ2_9BURK</name>
<dbReference type="InterPro" id="IPR002661">
    <property type="entry name" value="Ribosome_recyc_fac"/>
</dbReference>
<dbReference type="GO" id="GO:0005829">
    <property type="term" value="C:cytosol"/>
    <property type="evidence" value="ECO:0007669"/>
    <property type="project" value="GOC"/>
</dbReference>
<dbReference type="STRING" id="83784.SAMN05192564_1011362"/>
<dbReference type="HAMAP" id="MF_00040">
    <property type="entry name" value="RRF"/>
    <property type="match status" value="1"/>
</dbReference>
<dbReference type="NCBIfam" id="TIGR00496">
    <property type="entry name" value="frr"/>
    <property type="match status" value="1"/>
</dbReference>
<dbReference type="InterPro" id="IPR023584">
    <property type="entry name" value="Ribosome_recyc_fac_dom"/>
</dbReference>
<gene>
    <name evidence="6" type="primary">frr</name>
    <name evidence="9" type="ORF">SAMN05192564_1011362</name>
</gene>
<comment type="similarity">
    <text evidence="2 6">Belongs to the RRF family.</text>
</comment>
<dbReference type="CDD" id="cd00520">
    <property type="entry name" value="RRF"/>
    <property type="match status" value="1"/>
</dbReference>
<keyword evidence="4 6" id="KW-0648">Protein biosynthesis</keyword>
<reference evidence="10" key="1">
    <citation type="submission" date="2016-10" db="EMBL/GenBank/DDBJ databases">
        <authorList>
            <person name="Varghese N."/>
            <person name="Submissions S."/>
        </authorList>
    </citation>
    <scope>NUCLEOTIDE SEQUENCE [LARGE SCALE GENOMIC DNA]</scope>
    <source>
        <strain evidence="10">LMG 24000</strain>
    </source>
</reference>
<keyword evidence="10" id="KW-1185">Reference proteome</keyword>
<dbReference type="Gene3D" id="1.10.132.20">
    <property type="entry name" value="Ribosome-recycling factor"/>
    <property type="match status" value="1"/>
</dbReference>
<evidence type="ECO:0000259" key="8">
    <source>
        <dbReference type="Pfam" id="PF01765"/>
    </source>
</evidence>
<evidence type="ECO:0000256" key="6">
    <source>
        <dbReference type="HAMAP-Rule" id="MF_00040"/>
    </source>
</evidence>
<dbReference type="RefSeq" id="WP_090530672.1">
    <property type="nucleotide sequence ID" value="NZ_FNRQ01000001.1"/>
</dbReference>
<evidence type="ECO:0000313" key="10">
    <source>
        <dbReference type="Proteomes" id="UP000198638"/>
    </source>
</evidence>
<dbReference type="PANTHER" id="PTHR20982:SF3">
    <property type="entry name" value="MITOCHONDRIAL RIBOSOME RECYCLING FACTOR PSEUDO 1"/>
    <property type="match status" value="1"/>
</dbReference>
<dbReference type="OrthoDB" id="9804006at2"/>
<dbReference type="GO" id="GO:0002184">
    <property type="term" value="P:cytoplasmic translational termination"/>
    <property type="evidence" value="ECO:0007669"/>
    <property type="project" value="TreeGrafter"/>
</dbReference>
<accession>A0A1H4AXQ2</accession>
<keyword evidence="7" id="KW-0175">Coiled coil</keyword>
<dbReference type="Pfam" id="PF01765">
    <property type="entry name" value="RRF"/>
    <property type="match status" value="1"/>
</dbReference>
<comment type="subcellular location">
    <subcellularLocation>
        <location evidence="1 6">Cytoplasm</location>
    </subcellularLocation>
</comment>
<evidence type="ECO:0000256" key="5">
    <source>
        <dbReference type="ARBA" id="ARBA00025050"/>
    </source>
</evidence>
<evidence type="ECO:0000256" key="3">
    <source>
        <dbReference type="ARBA" id="ARBA00022490"/>
    </source>
</evidence>
<dbReference type="GO" id="GO:0043023">
    <property type="term" value="F:ribosomal large subunit binding"/>
    <property type="evidence" value="ECO:0007669"/>
    <property type="project" value="TreeGrafter"/>
</dbReference>
<dbReference type="SUPFAM" id="SSF55194">
    <property type="entry name" value="Ribosome recycling factor, RRF"/>
    <property type="match status" value="1"/>
</dbReference>
<dbReference type="Proteomes" id="UP000198638">
    <property type="component" value="Unassembled WGS sequence"/>
</dbReference>
<comment type="function">
    <text evidence="5 6">Responsible for the release of ribosomes from messenger RNA at the termination of protein biosynthesis. May increase the efficiency of translation by recycling ribosomes from one round of translation to another.</text>
</comment>
<proteinExistence type="inferred from homology"/>
<keyword evidence="3 6" id="KW-0963">Cytoplasm</keyword>
<evidence type="ECO:0000256" key="1">
    <source>
        <dbReference type="ARBA" id="ARBA00004496"/>
    </source>
</evidence>
<dbReference type="Gene3D" id="3.30.1360.40">
    <property type="match status" value="1"/>
</dbReference>
<dbReference type="AlphaFoldDB" id="A0A1H4AXQ2"/>
<evidence type="ECO:0000256" key="2">
    <source>
        <dbReference type="ARBA" id="ARBA00005912"/>
    </source>
</evidence>
<dbReference type="EMBL" id="FNRQ01000001">
    <property type="protein sequence ID" value="SEA40669.1"/>
    <property type="molecule type" value="Genomic_DNA"/>
</dbReference>
<dbReference type="FunFam" id="1.10.132.20:FF:000001">
    <property type="entry name" value="Ribosome-recycling factor"/>
    <property type="match status" value="1"/>
</dbReference>
<sequence>MSVADIKKGADQKMQRTIEAFRNDLSKVRTGRAHTGLLDHIQVDYYGSPVPISQVANLTLIDARTIGVQPWEKKMVQVVEKAIRESDLGLNPATQGDVIRVPMPALTEERRRELTKVVKSEAETAKIAVRNLRRDANEQLKKLVKDKEISEDDERRAGDDVQKLTDRFVAEIDKLVTTKEAEIMTV</sequence>
<evidence type="ECO:0000256" key="4">
    <source>
        <dbReference type="ARBA" id="ARBA00022917"/>
    </source>
</evidence>